<evidence type="ECO:0000313" key="12">
    <source>
        <dbReference type="Proteomes" id="UP000634455"/>
    </source>
</evidence>
<feature type="transmembrane region" description="Helical" evidence="10">
    <location>
        <begin position="6"/>
        <end position="39"/>
    </location>
</feature>
<keyword evidence="2" id="KW-0813">Transport</keyword>
<feature type="transmembrane region" description="Helical" evidence="10">
    <location>
        <begin position="77"/>
        <end position="99"/>
    </location>
</feature>
<keyword evidence="3" id="KW-1003">Cell membrane</keyword>
<keyword evidence="12" id="KW-1185">Reference proteome</keyword>
<keyword evidence="4" id="KW-0997">Cell inner membrane</keyword>
<feature type="transmembrane region" description="Helical" evidence="10">
    <location>
        <begin position="51"/>
        <end position="71"/>
    </location>
</feature>
<dbReference type="PANTHER" id="PTHR11795:SF371">
    <property type="entry name" value="HIGH-AFFINITY BRANCHED-CHAIN AMINO ACID TRANSPORT SYSTEM PERMEASE PROTEIN LIVH"/>
    <property type="match status" value="1"/>
</dbReference>
<dbReference type="PANTHER" id="PTHR11795">
    <property type="entry name" value="BRANCHED-CHAIN AMINO ACID TRANSPORT SYSTEM PERMEASE PROTEIN LIVH"/>
    <property type="match status" value="1"/>
</dbReference>
<dbReference type="InterPro" id="IPR001851">
    <property type="entry name" value="ABC_transp_permease"/>
</dbReference>
<evidence type="ECO:0000256" key="3">
    <source>
        <dbReference type="ARBA" id="ARBA00022475"/>
    </source>
</evidence>
<evidence type="ECO:0000256" key="9">
    <source>
        <dbReference type="ARBA" id="ARBA00037998"/>
    </source>
</evidence>
<dbReference type="CDD" id="cd06582">
    <property type="entry name" value="TM_PBP1_LivH_like"/>
    <property type="match status" value="1"/>
</dbReference>
<accession>A0ABQ3CUS0</accession>
<protein>
    <submittedName>
        <fullName evidence="11">Branched-chain amino acid ABC transporter permease</fullName>
    </submittedName>
</protein>
<comment type="similarity">
    <text evidence="9">Belongs to the binding-protein-dependent transport system permease family. LivHM subfamily.</text>
</comment>
<feature type="transmembrane region" description="Helical" evidence="10">
    <location>
        <begin position="111"/>
        <end position="132"/>
    </location>
</feature>
<evidence type="ECO:0000256" key="4">
    <source>
        <dbReference type="ARBA" id="ARBA00022519"/>
    </source>
</evidence>
<evidence type="ECO:0000256" key="5">
    <source>
        <dbReference type="ARBA" id="ARBA00022692"/>
    </source>
</evidence>
<feature type="transmembrane region" description="Helical" evidence="10">
    <location>
        <begin position="305"/>
        <end position="325"/>
    </location>
</feature>
<comment type="subcellular location">
    <subcellularLocation>
        <location evidence="1">Cell membrane</location>
        <topology evidence="1">Multi-pass membrane protein</topology>
    </subcellularLocation>
</comment>
<dbReference type="InterPro" id="IPR052157">
    <property type="entry name" value="BCAA_transport_permease"/>
</dbReference>
<evidence type="ECO:0000256" key="2">
    <source>
        <dbReference type="ARBA" id="ARBA00022448"/>
    </source>
</evidence>
<dbReference type="RefSeq" id="WP_189639177.1">
    <property type="nucleotide sequence ID" value="NZ_BMZF01000001.1"/>
</dbReference>
<evidence type="ECO:0000313" key="11">
    <source>
        <dbReference type="EMBL" id="GHA44856.1"/>
    </source>
</evidence>
<evidence type="ECO:0000256" key="7">
    <source>
        <dbReference type="ARBA" id="ARBA00022989"/>
    </source>
</evidence>
<evidence type="ECO:0000256" key="6">
    <source>
        <dbReference type="ARBA" id="ARBA00022970"/>
    </source>
</evidence>
<dbReference type="Proteomes" id="UP000634455">
    <property type="component" value="Unassembled WGS sequence"/>
</dbReference>
<reference evidence="12" key="1">
    <citation type="journal article" date="2019" name="Int. J. Syst. Evol. Microbiol.">
        <title>The Global Catalogue of Microorganisms (GCM) 10K type strain sequencing project: providing services to taxonomists for standard genome sequencing and annotation.</title>
        <authorList>
            <consortium name="The Broad Institute Genomics Platform"/>
            <consortium name="The Broad Institute Genome Sequencing Center for Infectious Disease"/>
            <person name="Wu L."/>
            <person name="Ma J."/>
        </authorList>
    </citation>
    <scope>NUCLEOTIDE SEQUENCE [LARGE SCALE GENOMIC DNA]</scope>
    <source>
        <strain evidence="12">KCTC 32465</strain>
    </source>
</reference>
<dbReference type="Pfam" id="PF02653">
    <property type="entry name" value="BPD_transp_2"/>
    <property type="match status" value="1"/>
</dbReference>
<evidence type="ECO:0000256" key="10">
    <source>
        <dbReference type="SAM" id="Phobius"/>
    </source>
</evidence>
<comment type="caution">
    <text evidence="11">The sequence shown here is derived from an EMBL/GenBank/DDBJ whole genome shotgun (WGS) entry which is preliminary data.</text>
</comment>
<evidence type="ECO:0000256" key="8">
    <source>
        <dbReference type="ARBA" id="ARBA00023136"/>
    </source>
</evidence>
<feature type="transmembrane region" description="Helical" evidence="10">
    <location>
        <begin position="215"/>
        <end position="236"/>
    </location>
</feature>
<proteinExistence type="inferred from homology"/>
<name>A0ABQ3CUS0_9RHOB</name>
<keyword evidence="8 10" id="KW-0472">Membrane</keyword>
<keyword evidence="5 10" id="KW-0812">Transmembrane</keyword>
<keyword evidence="6" id="KW-0029">Amino-acid transport</keyword>
<sequence length="336" mass="36413">MELLNALILMANFVLVPALAYGSQLALGALGVTLIYGILRFSNFAHGDTMAFGTMAVILFTWWFQSMGINLGPLPTALLALPFGIAICAGFVLATDKLVYKFYRQQRAAPVIYVIASVGVMFVLNGIVRFIIGPDDQAFADGERFIVRARSFKEWTGLEEGLTIKVSQGITVITAVLVVAALFWFLNRTRTGKSMRAFSDNEDLALLSGINPDKVVMVTWIIAAALATIAGTLYGLDKSFKPFTYFQLLLPIFAAAIVGGLGNPLGAIAGGYVIAFSEIMVTYAYKKFVGYLAPGDWSPDSLLQLLGTNYKFSVSFVILLLVLLLRPTGLFKGKSV</sequence>
<keyword evidence="7 10" id="KW-1133">Transmembrane helix</keyword>
<feature type="transmembrane region" description="Helical" evidence="10">
    <location>
        <begin position="166"/>
        <end position="186"/>
    </location>
</feature>
<evidence type="ECO:0000256" key="1">
    <source>
        <dbReference type="ARBA" id="ARBA00004651"/>
    </source>
</evidence>
<organism evidence="11 12">
    <name type="scientific">Paramylibacter ulvae</name>
    <dbReference type="NCBI Taxonomy" id="1651968"/>
    <lineage>
        <taxon>Bacteria</taxon>
        <taxon>Pseudomonadati</taxon>
        <taxon>Pseudomonadota</taxon>
        <taxon>Alphaproteobacteria</taxon>
        <taxon>Rhodobacterales</taxon>
        <taxon>Paracoccaceae</taxon>
        <taxon>Paramylibacter</taxon>
    </lineage>
</organism>
<gene>
    <name evidence="11" type="ORF">GCM10008927_07200</name>
</gene>
<dbReference type="EMBL" id="BMZF01000001">
    <property type="protein sequence ID" value="GHA44856.1"/>
    <property type="molecule type" value="Genomic_DNA"/>
</dbReference>